<keyword evidence="4 5" id="KW-0732">Signal</keyword>
<evidence type="ECO:0000256" key="4">
    <source>
        <dbReference type="ARBA" id="ARBA00022729"/>
    </source>
</evidence>
<name>C5D0U8_VARPS</name>
<evidence type="ECO:0000256" key="1">
    <source>
        <dbReference type="ARBA" id="ARBA00004196"/>
    </source>
</evidence>
<dbReference type="EMBL" id="CP001636">
    <property type="protein sequence ID" value="ACS22579.1"/>
    <property type="molecule type" value="Genomic_DNA"/>
</dbReference>
<sequence precursor="true">MTGISCALRRGRAWLPAAVAAASLLVLPGLALAQGQKPVIWGKPSEVLSTDPHSSGDGSSWTVFYLIYDQLLSTDDKLNITPKLAESWEQVSPTSYVFRLRKNAAFSNGRPLTSADVVGSLKRLTDPQKARGWGKQIGGVNDVVAIDAHTVRIDLAKPNTALLSILSVATTSILPMKEIEAGSFDPAKGMLGSGPYKVAQHRQDEAWLLERNPHYWQSGKPLMDKMTIRVMPDDAARLAGLRDGSIDVATFENPDTPRLLGAIPSVQSVVQKTPNYFHLDLSGLNGNSVFKDRRVRQAAALVVDRPAIANAVFGGESAVEYAVPSAFGKKLCDGLPSYTLPRKERVARAKALLKEAGHPNPRISLIASSVLVTYPLIAQVLQPQLQEAGFSVQVQQVPVAEWYKRVLTTNPKDSDFDASLTWFAGFSDPGIVLNWWTSGFSPVFTTFLEPVAEYGDLMAQVRQTPNGPERDKLMTRACGLIESSANMIPLVGKPDYIGFRRDQLDARFVPLEGNFDVFKYVADFKRR</sequence>
<dbReference type="eggNOG" id="COG0747">
    <property type="taxonomic scope" value="Bacteria"/>
</dbReference>
<evidence type="ECO:0000256" key="2">
    <source>
        <dbReference type="ARBA" id="ARBA00005695"/>
    </source>
</evidence>
<evidence type="ECO:0000313" key="7">
    <source>
        <dbReference type="EMBL" id="ACS22579.1"/>
    </source>
</evidence>
<accession>C5D0U8</accession>
<dbReference type="Gene3D" id="3.10.105.10">
    <property type="entry name" value="Dipeptide-binding Protein, Domain 3"/>
    <property type="match status" value="1"/>
</dbReference>
<feature type="domain" description="Solute-binding protein family 5" evidence="6">
    <location>
        <begin position="80"/>
        <end position="439"/>
    </location>
</feature>
<dbReference type="HOGENOM" id="CLU_017028_7_4_4"/>
<dbReference type="GO" id="GO:1904680">
    <property type="term" value="F:peptide transmembrane transporter activity"/>
    <property type="evidence" value="ECO:0007669"/>
    <property type="project" value="TreeGrafter"/>
</dbReference>
<protein>
    <submittedName>
        <fullName evidence="7">Extracellular solute-binding protein family 5</fullName>
    </submittedName>
</protein>
<proteinExistence type="inferred from homology"/>
<dbReference type="Gene3D" id="3.40.190.10">
    <property type="entry name" value="Periplasmic binding protein-like II"/>
    <property type="match status" value="1"/>
</dbReference>
<dbReference type="GO" id="GO:0030288">
    <property type="term" value="C:outer membrane-bounded periplasmic space"/>
    <property type="evidence" value="ECO:0007669"/>
    <property type="project" value="UniProtKB-ARBA"/>
</dbReference>
<dbReference type="CDD" id="cd00995">
    <property type="entry name" value="PBP2_NikA_DppA_OppA_like"/>
    <property type="match status" value="1"/>
</dbReference>
<dbReference type="SUPFAM" id="SSF53850">
    <property type="entry name" value="Periplasmic binding protein-like II"/>
    <property type="match status" value="1"/>
</dbReference>
<dbReference type="Gene3D" id="3.90.76.10">
    <property type="entry name" value="Dipeptide-binding Protein, Domain 1"/>
    <property type="match status" value="1"/>
</dbReference>
<dbReference type="AlphaFoldDB" id="C5D0U8"/>
<dbReference type="InterPro" id="IPR000914">
    <property type="entry name" value="SBP_5_dom"/>
</dbReference>
<comment type="similarity">
    <text evidence="2">Belongs to the bacterial solute-binding protein 5 family.</text>
</comment>
<dbReference type="GO" id="GO:0015833">
    <property type="term" value="P:peptide transport"/>
    <property type="evidence" value="ECO:0007669"/>
    <property type="project" value="TreeGrafter"/>
</dbReference>
<keyword evidence="3" id="KW-0813">Transport</keyword>
<organism evidence="7">
    <name type="scientific">Variovorax paradoxus (strain S110)</name>
    <dbReference type="NCBI Taxonomy" id="543728"/>
    <lineage>
        <taxon>Bacteria</taxon>
        <taxon>Pseudomonadati</taxon>
        <taxon>Pseudomonadota</taxon>
        <taxon>Betaproteobacteria</taxon>
        <taxon>Burkholderiales</taxon>
        <taxon>Comamonadaceae</taxon>
        <taxon>Variovorax</taxon>
    </lineage>
</organism>
<comment type="subcellular location">
    <subcellularLocation>
        <location evidence="1">Cell envelope</location>
    </subcellularLocation>
</comment>
<evidence type="ECO:0000256" key="3">
    <source>
        <dbReference type="ARBA" id="ARBA00022448"/>
    </source>
</evidence>
<dbReference type="GO" id="GO:0043190">
    <property type="term" value="C:ATP-binding cassette (ABC) transporter complex"/>
    <property type="evidence" value="ECO:0007669"/>
    <property type="project" value="InterPro"/>
</dbReference>
<feature type="chain" id="PRO_5002947552" evidence="5">
    <location>
        <begin position="34"/>
        <end position="527"/>
    </location>
</feature>
<dbReference type="PANTHER" id="PTHR30290">
    <property type="entry name" value="PERIPLASMIC BINDING COMPONENT OF ABC TRANSPORTER"/>
    <property type="match status" value="1"/>
</dbReference>
<dbReference type="InterPro" id="IPR039424">
    <property type="entry name" value="SBP_5"/>
</dbReference>
<dbReference type="PIRSF" id="PIRSF002741">
    <property type="entry name" value="MppA"/>
    <property type="match status" value="1"/>
</dbReference>
<reference evidence="7" key="1">
    <citation type="submission" date="2009-06" db="EMBL/GenBank/DDBJ databases">
        <title>Complete sequence of chromosome 2 of Variovorax paradoxus S110.</title>
        <authorList>
            <consortium name="US DOE Joint Genome Institute"/>
            <person name="Lucas S."/>
            <person name="Copeland A."/>
            <person name="Lapidus A."/>
            <person name="Glavina del Rio T."/>
            <person name="Tice H."/>
            <person name="Bruce D."/>
            <person name="Goodwin L."/>
            <person name="Pitluck S."/>
            <person name="Chertkov O."/>
            <person name="Brettin T."/>
            <person name="Detter J.C."/>
            <person name="Han C."/>
            <person name="Larimer F."/>
            <person name="Land M."/>
            <person name="Hauser L."/>
            <person name="Kyrpides N."/>
            <person name="Ovchinnikova G."/>
            <person name="Orwin P."/>
            <person name="Leadbetter J.R."/>
            <person name="Spain J.C."/>
            <person name="Han J.I."/>
        </authorList>
    </citation>
    <scope>NUCLEOTIDE SEQUENCE</scope>
    <source>
        <strain evidence="7">S110</strain>
    </source>
</reference>
<dbReference type="KEGG" id="vap:Vapar_6010"/>
<dbReference type="Pfam" id="PF00496">
    <property type="entry name" value="SBP_bac_5"/>
    <property type="match status" value="1"/>
</dbReference>
<dbReference type="PANTHER" id="PTHR30290:SF10">
    <property type="entry name" value="PERIPLASMIC OLIGOPEPTIDE-BINDING PROTEIN-RELATED"/>
    <property type="match status" value="1"/>
</dbReference>
<dbReference type="STRING" id="543728.Vapar_6010"/>
<feature type="signal peptide" evidence="5">
    <location>
        <begin position="1"/>
        <end position="33"/>
    </location>
</feature>
<dbReference type="InterPro" id="IPR030678">
    <property type="entry name" value="Peptide/Ni-bd"/>
</dbReference>
<gene>
    <name evidence="7" type="ordered locus">Vapar_6010</name>
</gene>
<evidence type="ECO:0000259" key="6">
    <source>
        <dbReference type="Pfam" id="PF00496"/>
    </source>
</evidence>
<evidence type="ECO:0000256" key="5">
    <source>
        <dbReference type="SAM" id="SignalP"/>
    </source>
</evidence>